<keyword evidence="7" id="KW-1185">Reference proteome</keyword>
<dbReference type="PRINTS" id="PR00039">
    <property type="entry name" value="HTHLYSR"/>
</dbReference>
<proteinExistence type="inferred from homology"/>
<dbReference type="Pfam" id="PF00126">
    <property type="entry name" value="HTH_1"/>
    <property type="match status" value="1"/>
</dbReference>
<evidence type="ECO:0000256" key="4">
    <source>
        <dbReference type="ARBA" id="ARBA00023163"/>
    </source>
</evidence>
<dbReference type="CDD" id="cd08422">
    <property type="entry name" value="PBP2_CrgA_like"/>
    <property type="match status" value="1"/>
</dbReference>
<name>A0ABV2MCA8_9HYPH</name>
<evidence type="ECO:0000256" key="2">
    <source>
        <dbReference type="ARBA" id="ARBA00023015"/>
    </source>
</evidence>
<dbReference type="PANTHER" id="PTHR30537">
    <property type="entry name" value="HTH-TYPE TRANSCRIPTIONAL REGULATOR"/>
    <property type="match status" value="1"/>
</dbReference>
<evidence type="ECO:0000313" key="6">
    <source>
        <dbReference type="EMBL" id="MET3752967.1"/>
    </source>
</evidence>
<dbReference type="InterPro" id="IPR036390">
    <property type="entry name" value="WH_DNA-bd_sf"/>
</dbReference>
<keyword evidence="4" id="KW-0804">Transcription</keyword>
<accession>A0ABV2MCA8</accession>
<evidence type="ECO:0000256" key="1">
    <source>
        <dbReference type="ARBA" id="ARBA00009437"/>
    </source>
</evidence>
<sequence length="343" mass="37286">MEALDCADGQKVIPTPSIDNWPNIRFTHAIMAQIGIERLTGLIAFARAASLGSYTAAARALAVSPSAVSKSVQRLEQQLGIVLFLRTTRSLTLTPEGRDLHDRALRLLREAEDIEQAAMAARAEPSGILRISAPLPVGVHILGPALPRLRARHPKLAIDLRLGDQFVDMIEEGIDVAIRVGALADSRLKSRRLASHRLCAFASPEYLRRRGTPRHPDELAAHDCVNFRFQSSGQTLRWPFASGKRVFEATPEIGITVDTSDGVAAVLVAGGGVGISPTYIAAPYVKRGELVPILAAFAVDRSSMIALWPESRRANPNVKAFLTFLDEVFPARPPWDEVVFAGQ</sequence>
<keyword evidence="3 6" id="KW-0238">DNA-binding</keyword>
<evidence type="ECO:0000259" key="5">
    <source>
        <dbReference type="PROSITE" id="PS50931"/>
    </source>
</evidence>
<comment type="caution">
    <text evidence="6">The sequence shown here is derived from an EMBL/GenBank/DDBJ whole genome shotgun (WGS) entry which is preliminary data.</text>
</comment>
<dbReference type="SUPFAM" id="SSF46785">
    <property type="entry name" value="Winged helix' DNA-binding domain"/>
    <property type="match status" value="1"/>
</dbReference>
<dbReference type="Gene3D" id="3.40.190.290">
    <property type="match status" value="1"/>
</dbReference>
<dbReference type="Pfam" id="PF03466">
    <property type="entry name" value="LysR_substrate"/>
    <property type="match status" value="1"/>
</dbReference>
<dbReference type="InterPro" id="IPR005119">
    <property type="entry name" value="LysR_subst-bd"/>
</dbReference>
<comment type="similarity">
    <text evidence="1">Belongs to the LysR transcriptional regulatory family.</text>
</comment>
<dbReference type="Proteomes" id="UP001549077">
    <property type="component" value="Unassembled WGS sequence"/>
</dbReference>
<dbReference type="InterPro" id="IPR000847">
    <property type="entry name" value="LysR_HTH_N"/>
</dbReference>
<gene>
    <name evidence="6" type="ORF">ABID08_000306</name>
</gene>
<evidence type="ECO:0000313" key="7">
    <source>
        <dbReference type="Proteomes" id="UP001549077"/>
    </source>
</evidence>
<dbReference type="EMBL" id="JBEPMY010000001">
    <property type="protein sequence ID" value="MET3752967.1"/>
    <property type="molecule type" value="Genomic_DNA"/>
</dbReference>
<dbReference type="InterPro" id="IPR058163">
    <property type="entry name" value="LysR-type_TF_proteobact-type"/>
</dbReference>
<dbReference type="PANTHER" id="PTHR30537:SF5">
    <property type="entry name" value="HTH-TYPE TRANSCRIPTIONAL ACTIVATOR TTDR-RELATED"/>
    <property type="match status" value="1"/>
</dbReference>
<protein>
    <submittedName>
        <fullName evidence="6">DNA-binding transcriptional LysR family regulator</fullName>
    </submittedName>
</protein>
<organism evidence="6 7">
    <name type="scientific">Rhizobium binae</name>
    <dbReference type="NCBI Taxonomy" id="1138190"/>
    <lineage>
        <taxon>Bacteria</taxon>
        <taxon>Pseudomonadati</taxon>
        <taxon>Pseudomonadota</taxon>
        <taxon>Alphaproteobacteria</taxon>
        <taxon>Hyphomicrobiales</taxon>
        <taxon>Rhizobiaceae</taxon>
        <taxon>Rhizobium/Agrobacterium group</taxon>
        <taxon>Rhizobium</taxon>
    </lineage>
</organism>
<dbReference type="InterPro" id="IPR036388">
    <property type="entry name" value="WH-like_DNA-bd_sf"/>
</dbReference>
<dbReference type="PROSITE" id="PS50931">
    <property type="entry name" value="HTH_LYSR"/>
    <property type="match status" value="1"/>
</dbReference>
<reference evidence="6 7" key="1">
    <citation type="submission" date="2024-06" db="EMBL/GenBank/DDBJ databases">
        <title>Genomic Encyclopedia of Type Strains, Phase IV (KMG-IV): sequencing the most valuable type-strain genomes for metagenomic binning, comparative biology and taxonomic classification.</title>
        <authorList>
            <person name="Goeker M."/>
        </authorList>
    </citation>
    <scope>NUCLEOTIDE SEQUENCE [LARGE SCALE GENOMIC DNA]</scope>
    <source>
        <strain evidence="6 7">DSM 29288</strain>
    </source>
</reference>
<dbReference type="GO" id="GO:0003677">
    <property type="term" value="F:DNA binding"/>
    <property type="evidence" value="ECO:0007669"/>
    <property type="project" value="UniProtKB-KW"/>
</dbReference>
<evidence type="ECO:0000256" key="3">
    <source>
        <dbReference type="ARBA" id="ARBA00023125"/>
    </source>
</evidence>
<feature type="domain" description="HTH lysR-type" evidence="5">
    <location>
        <begin position="37"/>
        <end position="94"/>
    </location>
</feature>
<dbReference type="SUPFAM" id="SSF53850">
    <property type="entry name" value="Periplasmic binding protein-like II"/>
    <property type="match status" value="1"/>
</dbReference>
<dbReference type="Gene3D" id="1.10.10.10">
    <property type="entry name" value="Winged helix-like DNA-binding domain superfamily/Winged helix DNA-binding domain"/>
    <property type="match status" value="1"/>
</dbReference>
<keyword evidence="2" id="KW-0805">Transcription regulation</keyword>